<comment type="caution">
    <text evidence="5">The sequence shown here is derived from an EMBL/GenBank/DDBJ whole genome shotgun (WGS) entry which is preliminary data.</text>
</comment>
<dbReference type="AlphaFoldDB" id="A0A329ST14"/>
<dbReference type="EMBL" id="RCML01000256">
    <property type="protein sequence ID" value="KAG2983517.1"/>
    <property type="molecule type" value="Genomic_DNA"/>
</dbReference>
<evidence type="ECO:0000256" key="1">
    <source>
        <dbReference type="SAM" id="MobiDB-lite"/>
    </source>
</evidence>
<dbReference type="Proteomes" id="UP000736787">
    <property type="component" value="Unassembled WGS sequence"/>
</dbReference>
<proteinExistence type="predicted"/>
<accession>A0A329ST14</accession>
<gene>
    <name evidence="5" type="ORF">PC110_g3712</name>
    <name evidence="2" type="ORF">PC117_g947</name>
    <name evidence="3" type="ORF">PC118_g9397</name>
    <name evidence="4" type="ORF">PC129_g20711</name>
</gene>
<sequence>MNESVPDVTSLFRQKLRMDLSIDDCDARIFHYYEEINGISPVLKAQITRLIDLERPDSKSADVALFDLILEHAKVQQRFHRISETCVAKSETKLGKSDRKPQRATSDKQTVPRPAPPPVATPPATRGASAAQSLRSSPRDGYRMCKGAHWFKKCPLFTDAQREEATKRFREAKE</sequence>
<evidence type="ECO:0000313" key="4">
    <source>
        <dbReference type="EMBL" id="KAG3208259.1"/>
    </source>
</evidence>
<evidence type="ECO:0000313" key="6">
    <source>
        <dbReference type="Proteomes" id="UP000251314"/>
    </source>
</evidence>
<reference evidence="5 6" key="1">
    <citation type="submission" date="2018-01" db="EMBL/GenBank/DDBJ databases">
        <title>Draft genome of the strawberry crown rot pathogen Phytophthora cactorum.</title>
        <authorList>
            <person name="Armitage A.D."/>
            <person name="Lysoe E."/>
            <person name="Nellist C.F."/>
            <person name="Harrison R.J."/>
            <person name="Brurberg M.B."/>
        </authorList>
    </citation>
    <scope>NUCLEOTIDE SEQUENCE [LARGE SCALE GENOMIC DNA]</scope>
    <source>
        <strain evidence="5 6">10300</strain>
    </source>
</reference>
<evidence type="ECO:0000313" key="2">
    <source>
        <dbReference type="EMBL" id="KAG2954701.1"/>
    </source>
</evidence>
<feature type="region of interest" description="Disordered" evidence="1">
    <location>
        <begin position="90"/>
        <end position="140"/>
    </location>
</feature>
<protein>
    <submittedName>
        <fullName evidence="5">Uncharacterized protein</fullName>
    </submittedName>
</protein>
<keyword evidence="6" id="KW-1185">Reference proteome</keyword>
<dbReference type="EMBL" id="RCMV01001511">
    <property type="protein sequence ID" value="KAG3208259.1"/>
    <property type="molecule type" value="Genomic_DNA"/>
</dbReference>
<dbReference type="Proteomes" id="UP000760860">
    <property type="component" value="Unassembled WGS sequence"/>
</dbReference>
<dbReference type="EMBL" id="RCMK01000010">
    <property type="protein sequence ID" value="KAG2954701.1"/>
    <property type="molecule type" value="Genomic_DNA"/>
</dbReference>
<dbReference type="VEuPathDB" id="FungiDB:PC110_g3712"/>
<dbReference type="Proteomes" id="UP000697107">
    <property type="component" value="Unassembled WGS sequence"/>
</dbReference>
<evidence type="ECO:0000313" key="5">
    <source>
        <dbReference type="EMBL" id="RAW40027.1"/>
    </source>
</evidence>
<dbReference type="OrthoDB" id="107336at2759"/>
<name>A0A329ST14_9STRA</name>
<reference evidence="4" key="2">
    <citation type="submission" date="2018-05" db="EMBL/GenBank/DDBJ databases">
        <title>Effector identification in a new, highly contiguous assembly of the strawberry crown rot pathogen Phytophthora cactorum.</title>
        <authorList>
            <person name="Armitage A.D."/>
            <person name="Nellist C.F."/>
            <person name="Bates H."/>
            <person name="Vickerstaff R.J."/>
            <person name="Harrison R.J."/>
        </authorList>
    </citation>
    <scope>NUCLEOTIDE SEQUENCE</scope>
    <source>
        <strain evidence="2">4040</strain>
        <strain evidence="3">P415</strain>
        <strain evidence="4">P421</strain>
    </source>
</reference>
<dbReference type="EMBL" id="MJFZ01000054">
    <property type="protein sequence ID" value="RAW40027.1"/>
    <property type="molecule type" value="Genomic_DNA"/>
</dbReference>
<feature type="compositionally biased region" description="Basic and acidic residues" evidence="1">
    <location>
        <begin position="90"/>
        <end position="101"/>
    </location>
</feature>
<organism evidence="5 6">
    <name type="scientific">Phytophthora cactorum</name>
    <dbReference type="NCBI Taxonomy" id="29920"/>
    <lineage>
        <taxon>Eukaryota</taxon>
        <taxon>Sar</taxon>
        <taxon>Stramenopiles</taxon>
        <taxon>Oomycota</taxon>
        <taxon>Peronosporomycetes</taxon>
        <taxon>Peronosporales</taxon>
        <taxon>Peronosporaceae</taxon>
        <taxon>Phytophthora</taxon>
    </lineage>
</organism>
<dbReference type="Proteomes" id="UP000251314">
    <property type="component" value="Unassembled WGS sequence"/>
</dbReference>
<evidence type="ECO:0000313" key="3">
    <source>
        <dbReference type="EMBL" id="KAG2983517.1"/>
    </source>
</evidence>